<dbReference type="InterPro" id="IPR015883">
    <property type="entry name" value="Glyco_hydro_20_cat"/>
</dbReference>
<dbReference type="AlphaFoldDB" id="A0A0E3ZVU9"/>
<evidence type="ECO:0000313" key="12">
    <source>
        <dbReference type="Proteomes" id="UP000033054"/>
    </source>
</evidence>
<evidence type="ECO:0000256" key="2">
    <source>
        <dbReference type="ARBA" id="ARBA00006285"/>
    </source>
</evidence>
<dbReference type="GO" id="GO:0004563">
    <property type="term" value="F:beta-N-acetylhexosaminidase activity"/>
    <property type="evidence" value="ECO:0007669"/>
    <property type="project" value="UniProtKB-EC"/>
</dbReference>
<dbReference type="GO" id="GO:0016020">
    <property type="term" value="C:membrane"/>
    <property type="evidence" value="ECO:0007669"/>
    <property type="project" value="TreeGrafter"/>
</dbReference>
<sequence length="849" mass="94131">MRSYSFLLLLFGLPFFINCSQTNTRETPTSTNASKPLTITLELADNNYQNQGRSRSVLTLTNTGSEDLPATGWKLFFNGGNPTSLDASVAQVKLFNGDLHYISPGPKFSKLEPGKSTTIQVLAGKIRNKTDFPVGFYLVLDKNPEQAYPVDVAIKSGTIYEKSDRLLAEKIFDQNEKIKAIPDDKLPKIFPTPVSYQEKGTPFLLDNQVVIVTDKAFDREADYLANSLKTVIGKKPAVQTNGNGKTITLRKNPSLAAEGYALHIGSDGVVLTASSGAGIFYGIQSLQTLLPAAALSGKAGSVSLPGLDATDAPRFPYRAFMMDMARNFQPKSEVLKVLDAMALYKLNTFHFHFSEDEGWRVEMPSLPELTAVGAKRAHTTDPTKNLIPSYGSGPDLSNPSGTGFYSKADFVEILKYARDRHIVVIPEIESPGHARAAIKAMNARYQRFMKAGNKTEAERYLLQDVADKSVYRSVQGWDDNVIDVSLPSAYTFLERVVDDLRGMYKEAGAPLQTIHFGGDEVPGGVWEKSPSVQKLIASNPSVKNTDDLWYYYFGKVNQLLKSRQLFLSGWEEIGLKKVKQNGRVKWVPNETFAGENFRVNVWKNSPGSGAEDLAYRMANAGYKVILTGVTHMYLDLAYNQLSEEPGQYWGGYVDIDKPFYFIPYDYLRNLKDDNTGNRINPSLIKSREVLTAKGKANIVGIEAPLWSETNRNPQQFEYKMFPKLLAVAERAWAKDPAWAKETNEAKSEQLYDQAWSEFISQVGKRELPRLDVYAGGYEYRIPPVGAKVINGKVAANVQFPGLTIRYTMDGTEPTAQSPVYTEPVASSGPVKFKVFNAVGRSGQTVTISK</sequence>
<name>A0A0E3ZVU9_9BACT</name>
<dbReference type="InterPro" id="IPR004867">
    <property type="entry name" value="CHB_C_dom"/>
</dbReference>
<feature type="domain" description="Chitobiase/beta-hexosaminidases N-terminal" evidence="10">
    <location>
        <begin position="35"/>
        <end position="195"/>
    </location>
</feature>
<dbReference type="SUPFAM" id="SSF49384">
    <property type="entry name" value="Carbohydrate-binding domain"/>
    <property type="match status" value="1"/>
</dbReference>
<dbReference type="GO" id="GO:0005975">
    <property type="term" value="P:carbohydrate metabolic process"/>
    <property type="evidence" value="ECO:0007669"/>
    <property type="project" value="InterPro"/>
</dbReference>
<evidence type="ECO:0000313" key="11">
    <source>
        <dbReference type="EMBL" id="AKD56305.1"/>
    </source>
</evidence>
<dbReference type="CDD" id="cd02847">
    <property type="entry name" value="E_set_Chitobiase_C"/>
    <property type="match status" value="1"/>
</dbReference>
<evidence type="ECO:0000256" key="8">
    <source>
        <dbReference type="PIRSR" id="PIRSR625705-1"/>
    </source>
</evidence>
<dbReference type="PANTHER" id="PTHR22600:SF57">
    <property type="entry name" value="BETA-N-ACETYLHEXOSAMINIDASE"/>
    <property type="match status" value="1"/>
</dbReference>
<dbReference type="EC" id="3.2.1.52" evidence="3"/>
<comment type="similarity">
    <text evidence="2">Belongs to the glycosyl hydrolase 20 family.</text>
</comment>
<dbReference type="InterPro" id="IPR025705">
    <property type="entry name" value="Beta_hexosaminidase_sua/sub"/>
</dbReference>
<dbReference type="InterPro" id="IPR004866">
    <property type="entry name" value="CHB/HEX_N_dom"/>
</dbReference>
<gene>
    <name evidence="11" type="ORF">SD10_16755</name>
</gene>
<keyword evidence="5" id="KW-0326">Glycosidase</keyword>
<evidence type="ECO:0000259" key="10">
    <source>
        <dbReference type="SMART" id="SM01081"/>
    </source>
</evidence>
<dbReference type="EMBL" id="CP010429">
    <property type="protein sequence ID" value="AKD56305.1"/>
    <property type="molecule type" value="Genomic_DNA"/>
</dbReference>
<organism evidence="11 12">
    <name type="scientific">Spirosoma radiotolerans</name>
    <dbReference type="NCBI Taxonomy" id="1379870"/>
    <lineage>
        <taxon>Bacteria</taxon>
        <taxon>Pseudomonadati</taxon>
        <taxon>Bacteroidota</taxon>
        <taxon>Cytophagia</taxon>
        <taxon>Cytophagales</taxon>
        <taxon>Cytophagaceae</taxon>
        <taxon>Spirosoma</taxon>
    </lineage>
</organism>
<dbReference type="InterPro" id="IPR015882">
    <property type="entry name" value="HEX_bac_N"/>
</dbReference>
<dbReference type="InterPro" id="IPR008965">
    <property type="entry name" value="CBM2/CBM3_carb-bd_dom_sf"/>
</dbReference>
<keyword evidence="12" id="KW-1185">Reference proteome</keyword>
<dbReference type="SUPFAM" id="SSF51445">
    <property type="entry name" value="(Trans)glycosidases"/>
    <property type="match status" value="1"/>
</dbReference>
<keyword evidence="9" id="KW-0732">Signal</keyword>
<evidence type="ECO:0000256" key="9">
    <source>
        <dbReference type="SAM" id="SignalP"/>
    </source>
</evidence>
<dbReference type="SMART" id="SM01081">
    <property type="entry name" value="CHB_HEX"/>
    <property type="match status" value="1"/>
</dbReference>
<dbReference type="GO" id="GO:0030203">
    <property type="term" value="P:glycosaminoglycan metabolic process"/>
    <property type="evidence" value="ECO:0007669"/>
    <property type="project" value="TreeGrafter"/>
</dbReference>
<feature type="active site" description="Proton donor" evidence="8">
    <location>
        <position position="520"/>
    </location>
</feature>
<feature type="chain" id="PRO_5002417325" description="beta-N-acetylhexosaminidase" evidence="9">
    <location>
        <begin position="20"/>
        <end position="849"/>
    </location>
</feature>
<accession>A0A0E3ZVU9</accession>
<reference evidence="11 12" key="1">
    <citation type="journal article" date="2014" name="Curr. Microbiol.">
        <title>Spirosoma radiotolerans sp. nov., a gamma-radiation-resistant bacterium isolated from gamma ray-irradiated soil.</title>
        <authorList>
            <person name="Lee J.J."/>
            <person name="Srinivasan S."/>
            <person name="Lim S."/>
            <person name="Joe M."/>
            <person name="Im S."/>
            <person name="Bae S.I."/>
            <person name="Park K.R."/>
            <person name="Han J.H."/>
            <person name="Park S.H."/>
            <person name="Joo B.M."/>
            <person name="Park S.J."/>
            <person name="Kim M.K."/>
        </authorList>
    </citation>
    <scope>NUCLEOTIDE SEQUENCE [LARGE SCALE GENOMIC DNA]</scope>
    <source>
        <strain evidence="11 12">DG5A</strain>
    </source>
</reference>
<evidence type="ECO:0000256" key="5">
    <source>
        <dbReference type="ARBA" id="ARBA00023295"/>
    </source>
</evidence>
<evidence type="ECO:0000256" key="6">
    <source>
        <dbReference type="ARBA" id="ARBA00030512"/>
    </source>
</evidence>
<dbReference type="Pfam" id="PF03174">
    <property type="entry name" value="CHB_HEX_C"/>
    <property type="match status" value="1"/>
</dbReference>
<dbReference type="SUPFAM" id="SSF81296">
    <property type="entry name" value="E set domains"/>
    <property type="match status" value="1"/>
</dbReference>
<dbReference type="InterPro" id="IPR029018">
    <property type="entry name" value="Hex-like_dom2"/>
</dbReference>
<protein>
    <recommendedName>
        <fullName evidence="3">beta-N-acetylhexosaminidase</fullName>
        <ecNumber evidence="3">3.2.1.52</ecNumber>
    </recommendedName>
    <alternativeName>
        <fullName evidence="6">Beta-N-acetylhexosaminidase</fullName>
    </alternativeName>
    <alternativeName>
        <fullName evidence="7">N-acetyl-beta-glucosaminidase</fullName>
    </alternativeName>
</protein>
<dbReference type="InterPro" id="IPR012291">
    <property type="entry name" value="CBM2_carb-bd_dom_sf"/>
</dbReference>
<feature type="signal peptide" evidence="9">
    <location>
        <begin position="1"/>
        <end position="19"/>
    </location>
</feature>
<dbReference type="Pfam" id="PF00728">
    <property type="entry name" value="Glyco_hydro_20"/>
    <property type="match status" value="1"/>
</dbReference>
<dbReference type="SUPFAM" id="SSF55545">
    <property type="entry name" value="beta-N-acetylhexosaminidase-like domain"/>
    <property type="match status" value="1"/>
</dbReference>
<keyword evidence="4" id="KW-0378">Hydrolase</keyword>
<comment type="catalytic activity">
    <reaction evidence="1">
        <text>Hydrolysis of terminal non-reducing N-acetyl-D-hexosamine residues in N-acetyl-beta-D-hexosaminides.</text>
        <dbReference type="EC" id="3.2.1.52"/>
    </reaction>
</comment>
<dbReference type="PRINTS" id="PR00738">
    <property type="entry name" value="GLHYDRLASE20"/>
</dbReference>
<dbReference type="Gene3D" id="2.60.40.290">
    <property type="match status" value="1"/>
</dbReference>
<dbReference type="GO" id="GO:0030247">
    <property type="term" value="F:polysaccharide binding"/>
    <property type="evidence" value="ECO:0007669"/>
    <property type="project" value="InterPro"/>
</dbReference>
<dbReference type="Gene3D" id="2.60.40.10">
    <property type="entry name" value="Immunoglobulins"/>
    <property type="match status" value="1"/>
</dbReference>
<dbReference type="Pfam" id="PF02838">
    <property type="entry name" value="Glyco_hydro_20b"/>
    <property type="match status" value="1"/>
</dbReference>
<dbReference type="Pfam" id="PF03173">
    <property type="entry name" value="CHB_HEX"/>
    <property type="match status" value="1"/>
</dbReference>
<proteinExistence type="inferred from homology"/>
<dbReference type="Gene3D" id="3.30.379.10">
    <property type="entry name" value="Chitobiase/beta-hexosaminidase domain 2-like"/>
    <property type="match status" value="1"/>
</dbReference>
<dbReference type="STRING" id="1379870.SD10_16755"/>
<dbReference type="PATRIC" id="fig|1379870.5.peg.3636"/>
<dbReference type="InterPro" id="IPR014756">
    <property type="entry name" value="Ig_E-set"/>
</dbReference>
<evidence type="ECO:0000256" key="3">
    <source>
        <dbReference type="ARBA" id="ARBA00012663"/>
    </source>
</evidence>
<dbReference type="RefSeq" id="WP_046575259.1">
    <property type="nucleotide sequence ID" value="NZ_CP010429.1"/>
</dbReference>
<dbReference type="InterPro" id="IPR017853">
    <property type="entry name" value="GH"/>
</dbReference>
<dbReference type="HOGENOM" id="CLU_007082_4_1_10"/>
<dbReference type="KEGG" id="srd:SD10_16755"/>
<dbReference type="Gene3D" id="3.20.20.80">
    <property type="entry name" value="Glycosidases"/>
    <property type="match status" value="1"/>
</dbReference>
<evidence type="ECO:0000256" key="1">
    <source>
        <dbReference type="ARBA" id="ARBA00001231"/>
    </source>
</evidence>
<dbReference type="PANTHER" id="PTHR22600">
    <property type="entry name" value="BETA-HEXOSAMINIDASE"/>
    <property type="match status" value="1"/>
</dbReference>
<dbReference type="OrthoDB" id="9763537at2"/>
<dbReference type="InterPro" id="IPR013783">
    <property type="entry name" value="Ig-like_fold"/>
</dbReference>
<evidence type="ECO:0000256" key="7">
    <source>
        <dbReference type="ARBA" id="ARBA00033000"/>
    </source>
</evidence>
<evidence type="ECO:0000256" key="4">
    <source>
        <dbReference type="ARBA" id="ARBA00022801"/>
    </source>
</evidence>
<dbReference type="Proteomes" id="UP000033054">
    <property type="component" value="Chromosome"/>
</dbReference>